<dbReference type="AlphaFoldDB" id="A0A919PRC3"/>
<name>A0A919PRC3_9ACTN</name>
<dbReference type="EMBL" id="BONQ01000108">
    <property type="protein sequence ID" value="GIG48817.1"/>
    <property type="molecule type" value="Genomic_DNA"/>
</dbReference>
<gene>
    <name evidence="2" type="ORF">Dsi01nite_068580</name>
</gene>
<sequence>MSPQSPPRNRRGGSTDRTEVNHMITKLEALQKLQAVKQAKPGRCAPSTCIFTSAIHLP</sequence>
<comment type="caution">
    <text evidence="2">The sequence shown here is derived from an EMBL/GenBank/DDBJ whole genome shotgun (WGS) entry which is preliminary data.</text>
</comment>
<proteinExistence type="predicted"/>
<evidence type="ECO:0000313" key="3">
    <source>
        <dbReference type="Proteomes" id="UP000660611"/>
    </source>
</evidence>
<accession>A0A919PRC3</accession>
<reference evidence="2" key="1">
    <citation type="submission" date="2021-01" db="EMBL/GenBank/DDBJ databases">
        <title>Whole genome shotgun sequence of Dactylosporangium siamense NBRC 106093.</title>
        <authorList>
            <person name="Komaki H."/>
            <person name="Tamura T."/>
        </authorList>
    </citation>
    <scope>NUCLEOTIDE SEQUENCE</scope>
    <source>
        <strain evidence="2">NBRC 106093</strain>
    </source>
</reference>
<keyword evidence="3" id="KW-1185">Reference proteome</keyword>
<evidence type="ECO:0000256" key="1">
    <source>
        <dbReference type="SAM" id="MobiDB-lite"/>
    </source>
</evidence>
<feature type="region of interest" description="Disordered" evidence="1">
    <location>
        <begin position="1"/>
        <end position="20"/>
    </location>
</feature>
<organism evidence="2 3">
    <name type="scientific">Dactylosporangium siamense</name>
    <dbReference type="NCBI Taxonomy" id="685454"/>
    <lineage>
        <taxon>Bacteria</taxon>
        <taxon>Bacillati</taxon>
        <taxon>Actinomycetota</taxon>
        <taxon>Actinomycetes</taxon>
        <taxon>Micromonosporales</taxon>
        <taxon>Micromonosporaceae</taxon>
        <taxon>Dactylosporangium</taxon>
    </lineage>
</organism>
<protein>
    <submittedName>
        <fullName evidence="2">Uncharacterized protein</fullName>
    </submittedName>
</protein>
<evidence type="ECO:0000313" key="2">
    <source>
        <dbReference type="EMBL" id="GIG48817.1"/>
    </source>
</evidence>
<dbReference type="Proteomes" id="UP000660611">
    <property type="component" value="Unassembled WGS sequence"/>
</dbReference>